<evidence type="ECO:0000313" key="6">
    <source>
        <dbReference type="EMBL" id="PIQ86291.1"/>
    </source>
</evidence>
<sequence length="129" mass="14393">MNIPKDLRYTKTHEWIKPNQETVTVGITDYAQHEISDIVFVELPKVGQEAAQGKAICVVESVKAAFDIYAPVSGVVKSINTTLESDPAMANKDPYGNGWFFELTPADSEEINNCLSHSEYEDFLKQSTH</sequence>
<evidence type="ECO:0000259" key="5">
    <source>
        <dbReference type="PROSITE" id="PS50968"/>
    </source>
</evidence>
<dbReference type="HAMAP" id="MF_00272">
    <property type="entry name" value="GcvH"/>
    <property type="match status" value="1"/>
</dbReference>
<keyword evidence="2 3" id="KW-0450">Lipoyl</keyword>
<dbReference type="InterPro" id="IPR000089">
    <property type="entry name" value="Biotin_lipoyl"/>
</dbReference>
<dbReference type="PANTHER" id="PTHR11715:SF3">
    <property type="entry name" value="GLYCINE CLEAVAGE SYSTEM H PROTEIN-RELATED"/>
    <property type="match status" value="1"/>
</dbReference>
<name>A0A2H0LPL6_9BACT</name>
<dbReference type="PROSITE" id="PS50968">
    <property type="entry name" value="BIOTINYL_LIPOYL"/>
    <property type="match status" value="1"/>
</dbReference>
<dbReference type="GO" id="GO:0009249">
    <property type="term" value="P:protein lipoylation"/>
    <property type="evidence" value="ECO:0007669"/>
    <property type="project" value="TreeGrafter"/>
</dbReference>
<dbReference type="EMBL" id="PCVY01000047">
    <property type="protein sequence ID" value="PIQ86291.1"/>
    <property type="molecule type" value="Genomic_DNA"/>
</dbReference>
<evidence type="ECO:0000256" key="1">
    <source>
        <dbReference type="ARBA" id="ARBA00009249"/>
    </source>
</evidence>
<dbReference type="Pfam" id="PF01597">
    <property type="entry name" value="GCV_H"/>
    <property type="match status" value="1"/>
</dbReference>
<dbReference type="NCBIfam" id="TIGR00527">
    <property type="entry name" value="gcvH"/>
    <property type="match status" value="1"/>
</dbReference>
<comment type="cofactor">
    <cofactor evidence="3">
        <name>(R)-lipoate</name>
        <dbReference type="ChEBI" id="CHEBI:83088"/>
    </cofactor>
    <text evidence="3">Binds 1 lipoyl cofactor covalently.</text>
</comment>
<comment type="caution">
    <text evidence="6">The sequence shown here is derived from an EMBL/GenBank/DDBJ whole genome shotgun (WGS) entry which is preliminary data.</text>
</comment>
<evidence type="ECO:0000313" key="7">
    <source>
        <dbReference type="Proteomes" id="UP000230859"/>
    </source>
</evidence>
<evidence type="ECO:0000256" key="3">
    <source>
        <dbReference type="HAMAP-Rule" id="MF_00272"/>
    </source>
</evidence>
<protein>
    <recommendedName>
        <fullName evidence="3">Glycine cleavage system H protein</fullName>
    </recommendedName>
</protein>
<dbReference type="InterPro" id="IPR002930">
    <property type="entry name" value="GCV_H"/>
</dbReference>
<dbReference type="InterPro" id="IPR017453">
    <property type="entry name" value="GCV_H_sub"/>
</dbReference>
<feature type="modified residue" description="N6-lipoyllysine" evidence="3 4">
    <location>
        <position position="63"/>
    </location>
</feature>
<gene>
    <name evidence="3 6" type="primary">gcvH</name>
    <name evidence="6" type="ORF">COV74_05345</name>
</gene>
<dbReference type="GO" id="GO:0005737">
    <property type="term" value="C:cytoplasm"/>
    <property type="evidence" value="ECO:0007669"/>
    <property type="project" value="TreeGrafter"/>
</dbReference>
<dbReference type="CDD" id="cd06848">
    <property type="entry name" value="GCS_H"/>
    <property type="match status" value="1"/>
</dbReference>
<dbReference type="Gene3D" id="2.40.50.100">
    <property type="match status" value="1"/>
</dbReference>
<accession>A0A2H0LPL6</accession>
<dbReference type="GO" id="GO:0005960">
    <property type="term" value="C:glycine cleavage complex"/>
    <property type="evidence" value="ECO:0007669"/>
    <property type="project" value="InterPro"/>
</dbReference>
<dbReference type="PANTHER" id="PTHR11715">
    <property type="entry name" value="GLYCINE CLEAVAGE SYSTEM H PROTEIN"/>
    <property type="match status" value="1"/>
</dbReference>
<comment type="similarity">
    <text evidence="1 3">Belongs to the GcvH family.</text>
</comment>
<dbReference type="SUPFAM" id="SSF51230">
    <property type="entry name" value="Single hybrid motif"/>
    <property type="match status" value="1"/>
</dbReference>
<dbReference type="GO" id="GO:0019464">
    <property type="term" value="P:glycine decarboxylation via glycine cleavage system"/>
    <property type="evidence" value="ECO:0007669"/>
    <property type="project" value="UniProtKB-UniRule"/>
</dbReference>
<evidence type="ECO:0000256" key="4">
    <source>
        <dbReference type="PIRSR" id="PIRSR617453-50"/>
    </source>
</evidence>
<reference evidence="6 7" key="1">
    <citation type="submission" date="2017-09" db="EMBL/GenBank/DDBJ databases">
        <title>Depth-based differentiation of microbial function through sediment-hosted aquifers and enrichment of novel symbionts in the deep terrestrial subsurface.</title>
        <authorList>
            <person name="Probst A.J."/>
            <person name="Ladd B."/>
            <person name="Jarett J.K."/>
            <person name="Geller-Mcgrath D.E."/>
            <person name="Sieber C.M."/>
            <person name="Emerson J.B."/>
            <person name="Anantharaman K."/>
            <person name="Thomas B.C."/>
            <person name="Malmstrom R."/>
            <person name="Stieglmeier M."/>
            <person name="Klingl A."/>
            <person name="Woyke T."/>
            <person name="Ryan C.M."/>
            <person name="Banfield J.F."/>
        </authorList>
    </citation>
    <scope>NUCLEOTIDE SEQUENCE [LARGE SCALE GENOMIC DNA]</scope>
    <source>
        <strain evidence="6">CG11_big_fil_rev_8_21_14_0_20_45_26</strain>
    </source>
</reference>
<dbReference type="InterPro" id="IPR033753">
    <property type="entry name" value="GCV_H/Fam206"/>
</dbReference>
<dbReference type="NCBIfam" id="NF002270">
    <property type="entry name" value="PRK01202.1"/>
    <property type="match status" value="1"/>
</dbReference>
<comment type="function">
    <text evidence="3">The glycine cleavage system catalyzes the degradation of glycine. The H protein shuttles the methylamine group of glycine from the P protein to the T protein.</text>
</comment>
<organism evidence="6 7">
    <name type="scientific">Candidatus Abzuiibacterium crystallinum</name>
    <dbReference type="NCBI Taxonomy" id="1974748"/>
    <lineage>
        <taxon>Bacteria</taxon>
        <taxon>Pseudomonadati</taxon>
        <taxon>Candidatus Omnitrophota</taxon>
        <taxon>Candidatus Abzuiibacterium</taxon>
    </lineage>
</organism>
<dbReference type="AlphaFoldDB" id="A0A2H0LPL6"/>
<feature type="domain" description="Lipoyl-binding" evidence="5">
    <location>
        <begin position="22"/>
        <end position="104"/>
    </location>
</feature>
<comment type="subunit">
    <text evidence="3">The glycine cleavage system is composed of four proteins: P, T, L and H.</text>
</comment>
<proteinExistence type="inferred from homology"/>
<dbReference type="Proteomes" id="UP000230859">
    <property type="component" value="Unassembled WGS sequence"/>
</dbReference>
<evidence type="ECO:0000256" key="2">
    <source>
        <dbReference type="ARBA" id="ARBA00022823"/>
    </source>
</evidence>
<dbReference type="InterPro" id="IPR011053">
    <property type="entry name" value="Single_hybrid_motif"/>
</dbReference>